<name>A0A402A2B0_9CHLR</name>
<dbReference type="Pfam" id="PF00440">
    <property type="entry name" value="TetR_N"/>
    <property type="match status" value="1"/>
</dbReference>
<dbReference type="GO" id="GO:0000976">
    <property type="term" value="F:transcription cis-regulatory region binding"/>
    <property type="evidence" value="ECO:0007669"/>
    <property type="project" value="TreeGrafter"/>
</dbReference>
<dbReference type="InterPro" id="IPR009057">
    <property type="entry name" value="Homeodomain-like_sf"/>
</dbReference>
<keyword evidence="3" id="KW-0804">Transcription</keyword>
<dbReference type="InterPro" id="IPR050109">
    <property type="entry name" value="HTH-type_TetR-like_transc_reg"/>
</dbReference>
<keyword evidence="7" id="KW-1185">Reference proteome</keyword>
<dbReference type="RefSeq" id="WP_161975528.1">
    <property type="nucleotide sequence ID" value="NZ_BIFR01000001.1"/>
</dbReference>
<evidence type="ECO:0000313" key="7">
    <source>
        <dbReference type="Proteomes" id="UP000287352"/>
    </source>
</evidence>
<evidence type="ECO:0000313" key="6">
    <source>
        <dbReference type="EMBL" id="GCE13280.1"/>
    </source>
</evidence>
<evidence type="ECO:0000256" key="4">
    <source>
        <dbReference type="PROSITE-ProRule" id="PRU00335"/>
    </source>
</evidence>
<dbReference type="PRINTS" id="PR00455">
    <property type="entry name" value="HTHTETR"/>
</dbReference>
<evidence type="ECO:0000256" key="2">
    <source>
        <dbReference type="ARBA" id="ARBA00023125"/>
    </source>
</evidence>
<dbReference type="SUPFAM" id="SSF46689">
    <property type="entry name" value="Homeodomain-like"/>
    <property type="match status" value="1"/>
</dbReference>
<dbReference type="EMBL" id="BIFR01000001">
    <property type="protein sequence ID" value="GCE13280.1"/>
    <property type="molecule type" value="Genomic_DNA"/>
</dbReference>
<evidence type="ECO:0000259" key="5">
    <source>
        <dbReference type="PROSITE" id="PS50977"/>
    </source>
</evidence>
<dbReference type="PANTHER" id="PTHR30055">
    <property type="entry name" value="HTH-TYPE TRANSCRIPTIONAL REGULATOR RUTR"/>
    <property type="match status" value="1"/>
</dbReference>
<dbReference type="PROSITE" id="PS50977">
    <property type="entry name" value="HTH_TETR_2"/>
    <property type="match status" value="1"/>
</dbReference>
<keyword evidence="2 4" id="KW-0238">DNA-binding</keyword>
<organism evidence="6 7">
    <name type="scientific">Tengunoibacter tsumagoiensis</name>
    <dbReference type="NCBI Taxonomy" id="2014871"/>
    <lineage>
        <taxon>Bacteria</taxon>
        <taxon>Bacillati</taxon>
        <taxon>Chloroflexota</taxon>
        <taxon>Ktedonobacteria</taxon>
        <taxon>Ktedonobacterales</taxon>
        <taxon>Dictyobacteraceae</taxon>
        <taxon>Tengunoibacter</taxon>
    </lineage>
</organism>
<proteinExistence type="predicted"/>
<sequence length="194" mass="22015">MGTRQQILEATERVIQQLGIARVTTKEIAREAGCAEGTLYKHFEHKEDLFLQVLQENLPEFVLALHDHQPGQRTVQENLLAIAEAAFLYYTQLTPLAASFFADTELLTRHRTWMDTHQIGPQRLPARVAEYIQQEQQLGRITPQLDPLTISHLLLGPCFQLAFNYSFLGTPRQPHEASLHLKSILEVLVSGLIP</sequence>
<evidence type="ECO:0000256" key="1">
    <source>
        <dbReference type="ARBA" id="ARBA00023015"/>
    </source>
</evidence>
<evidence type="ECO:0000256" key="3">
    <source>
        <dbReference type="ARBA" id="ARBA00023163"/>
    </source>
</evidence>
<dbReference type="GO" id="GO:0003700">
    <property type="term" value="F:DNA-binding transcription factor activity"/>
    <property type="evidence" value="ECO:0007669"/>
    <property type="project" value="TreeGrafter"/>
</dbReference>
<reference evidence="7" key="1">
    <citation type="submission" date="2018-12" db="EMBL/GenBank/DDBJ databases">
        <title>Tengunoibacter tsumagoiensis gen. nov., sp. nov., Dictyobacter kobayashii sp. nov., D. alpinus sp. nov., and D. joshuensis sp. nov. and description of Dictyobacteraceae fam. nov. within the order Ktedonobacterales isolated from Tengu-no-mugimeshi.</title>
        <authorList>
            <person name="Wang C.M."/>
            <person name="Zheng Y."/>
            <person name="Sakai Y."/>
            <person name="Toyoda A."/>
            <person name="Minakuchi Y."/>
            <person name="Abe K."/>
            <person name="Yokota A."/>
            <person name="Yabe S."/>
        </authorList>
    </citation>
    <scope>NUCLEOTIDE SEQUENCE [LARGE SCALE GENOMIC DNA]</scope>
    <source>
        <strain evidence="7">Uno3</strain>
    </source>
</reference>
<feature type="DNA-binding region" description="H-T-H motif" evidence="4">
    <location>
        <begin position="24"/>
        <end position="43"/>
    </location>
</feature>
<dbReference type="PANTHER" id="PTHR30055:SF234">
    <property type="entry name" value="HTH-TYPE TRANSCRIPTIONAL REGULATOR BETI"/>
    <property type="match status" value="1"/>
</dbReference>
<gene>
    <name evidence="6" type="ORF">KTT_31390</name>
</gene>
<accession>A0A402A2B0</accession>
<dbReference type="InterPro" id="IPR001647">
    <property type="entry name" value="HTH_TetR"/>
</dbReference>
<dbReference type="AlphaFoldDB" id="A0A402A2B0"/>
<feature type="domain" description="HTH tetR-type" evidence="5">
    <location>
        <begin position="1"/>
        <end position="61"/>
    </location>
</feature>
<comment type="caution">
    <text evidence="6">The sequence shown here is derived from an EMBL/GenBank/DDBJ whole genome shotgun (WGS) entry which is preliminary data.</text>
</comment>
<keyword evidence="1" id="KW-0805">Transcription regulation</keyword>
<protein>
    <recommendedName>
        <fullName evidence="5">HTH tetR-type domain-containing protein</fullName>
    </recommendedName>
</protein>
<dbReference type="Proteomes" id="UP000287352">
    <property type="component" value="Unassembled WGS sequence"/>
</dbReference>
<dbReference type="Gene3D" id="1.10.357.10">
    <property type="entry name" value="Tetracycline Repressor, domain 2"/>
    <property type="match status" value="1"/>
</dbReference>